<accession>A0A6J4MNS0</accession>
<organism evidence="1">
    <name type="scientific">uncultured Gemmatimonadota bacterium</name>
    <dbReference type="NCBI Taxonomy" id="203437"/>
    <lineage>
        <taxon>Bacteria</taxon>
        <taxon>Pseudomonadati</taxon>
        <taxon>Gemmatimonadota</taxon>
        <taxon>environmental samples</taxon>
    </lineage>
</organism>
<dbReference type="EMBL" id="CADCTW010000217">
    <property type="protein sequence ID" value="CAA9364567.1"/>
    <property type="molecule type" value="Genomic_DNA"/>
</dbReference>
<sequence length="90" mass="10410">MRRPGVGKAWPPDDSWTIAELNAELAVWRTYAALRPYAVSTRRASAVSVPVQRRPCDARWERLTEAAFRVHREPHRARVQRWQPGARGHL</sequence>
<name>A0A6J4MNS0_9BACT</name>
<gene>
    <name evidence="1" type="ORF">AVDCRST_MAG68-5055</name>
</gene>
<dbReference type="AlphaFoldDB" id="A0A6J4MNS0"/>
<reference evidence="1" key="1">
    <citation type="submission" date="2020-02" db="EMBL/GenBank/DDBJ databases">
        <authorList>
            <person name="Meier V. D."/>
        </authorList>
    </citation>
    <scope>NUCLEOTIDE SEQUENCE</scope>
    <source>
        <strain evidence="1">AVDCRST_MAG68</strain>
    </source>
</reference>
<proteinExistence type="predicted"/>
<protein>
    <submittedName>
        <fullName evidence="1">Uncharacterized protein</fullName>
    </submittedName>
</protein>
<evidence type="ECO:0000313" key="1">
    <source>
        <dbReference type="EMBL" id="CAA9364567.1"/>
    </source>
</evidence>